<comment type="caution">
    <text evidence="1">The sequence shown here is derived from an EMBL/GenBank/DDBJ whole genome shotgun (WGS) entry which is preliminary data.</text>
</comment>
<proteinExistence type="predicted"/>
<protein>
    <submittedName>
        <fullName evidence="1">Uncharacterized protein</fullName>
    </submittedName>
</protein>
<gene>
    <name evidence="1" type="ORF">SDC9_37759</name>
</gene>
<reference evidence="1" key="1">
    <citation type="submission" date="2019-08" db="EMBL/GenBank/DDBJ databases">
        <authorList>
            <person name="Kucharzyk K."/>
            <person name="Murdoch R.W."/>
            <person name="Higgins S."/>
            <person name="Loffler F."/>
        </authorList>
    </citation>
    <scope>NUCLEOTIDE SEQUENCE</scope>
</reference>
<dbReference type="EMBL" id="VSSQ01000336">
    <property type="protein sequence ID" value="MPL91683.1"/>
    <property type="molecule type" value="Genomic_DNA"/>
</dbReference>
<sequence>MKHRVLSINGQDDLIYENLLRLGECIVTNKLRPMNHYLSSFYNKKEERERFEKIDYIRELGTMTDAEFEMWLYSYKKKMNKSRSYGPKTKVINKYAGTKQVYENMREACEDNNIRYSNLVELFNTEKTKKVKYKGLIFEKVK</sequence>
<dbReference type="AlphaFoldDB" id="A0A644VMA2"/>
<name>A0A644VMA2_9ZZZZ</name>
<accession>A0A644VMA2</accession>
<evidence type="ECO:0000313" key="1">
    <source>
        <dbReference type="EMBL" id="MPL91683.1"/>
    </source>
</evidence>
<organism evidence="1">
    <name type="scientific">bioreactor metagenome</name>
    <dbReference type="NCBI Taxonomy" id="1076179"/>
    <lineage>
        <taxon>unclassified sequences</taxon>
        <taxon>metagenomes</taxon>
        <taxon>ecological metagenomes</taxon>
    </lineage>
</organism>